<keyword evidence="7" id="KW-0812">Transmembrane</keyword>
<organism evidence="9 10">
    <name type="scientific">Jeotgalibaca dankookensis</name>
    <dbReference type="NCBI Taxonomy" id="708126"/>
    <lineage>
        <taxon>Bacteria</taxon>
        <taxon>Bacillati</taxon>
        <taxon>Bacillota</taxon>
        <taxon>Bacilli</taxon>
        <taxon>Lactobacillales</taxon>
        <taxon>Carnobacteriaceae</taxon>
        <taxon>Jeotgalibaca</taxon>
    </lineage>
</organism>
<evidence type="ECO:0000256" key="1">
    <source>
        <dbReference type="ARBA" id="ARBA00004752"/>
    </source>
</evidence>
<dbReference type="InterPro" id="IPR038054">
    <property type="entry name" value="LD_TPept-like_central_sf"/>
</dbReference>
<dbReference type="PANTHER" id="PTHR30582:SF33">
    <property type="entry name" value="EXPORTED PROTEIN"/>
    <property type="match status" value="1"/>
</dbReference>
<dbReference type="Gene3D" id="2.40.440.10">
    <property type="entry name" value="L,D-transpeptidase catalytic domain-like"/>
    <property type="match status" value="1"/>
</dbReference>
<dbReference type="GO" id="GO:0008360">
    <property type="term" value="P:regulation of cell shape"/>
    <property type="evidence" value="ECO:0007669"/>
    <property type="project" value="UniProtKB-UniRule"/>
</dbReference>
<dbReference type="PROSITE" id="PS52029">
    <property type="entry name" value="LD_TPASE"/>
    <property type="match status" value="1"/>
</dbReference>
<keyword evidence="7" id="KW-1133">Transmembrane helix</keyword>
<dbReference type="RefSeq" id="WP_062471542.1">
    <property type="nucleotide sequence ID" value="NZ_BBYN01000030.1"/>
</dbReference>
<evidence type="ECO:0000256" key="7">
    <source>
        <dbReference type="SAM" id="Phobius"/>
    </source>
</evidence>
<reference evidence="9 10" key="1">
    <citation type="journal article" date="2014" name="Int. J. Syst. Evol. Microbiol.">
        <title>Jeotgalibaca dankookensis gen. nov., sp. nov., a member of the family Carnobacteriaceae, isolated from seujeot (Korean traditional food).</title>
        <authorList>
            <person name="Lee D.G."/>
            <person name="Trujillo M.E."/>
            <person name="Kang H."/>
            <person name="Ahn T.Y."/>
        </authorList>
    </citation>
    <scope>NUCLEOTIDE SEQUENCE [LARGE SCALE GENOMIC DNA]</scope>
    <source>
        <strain evidence="9 10">EX-07</strain>
    </source>
</reference>
<dbReference type="OrthoDB" id="3176960at2"/>
<feature type="active site" description="Proton donor/acceptor" evidence="6">
    <location>
        <position position="413"/>
    </location>
</feature>
<dbReference type="Gene3D" id="3.10.20.800">
    <property type="match status" value="1"/>
</dbReference>
<dbReference type="Proteomes" id="UP000188993">
    <property type="component" value="Chromosome"/>
</dbReference>
<keyword evidence="3 6" id="KW-0133">Cell shape</keyword>
<dbReference type="UniPathway" id="UPA00219"/>
<keyword evidence="7" id="KW-0472">Membrane</keyword>
<dbReference type="InterPro" id="IPR050979">
    <property type="entry name" value="LD-transpeptidase"/>
</dbReference>
<evidence type="ECO:0000256" key="2">
    <source>
        <dbReference type="ARBA" id="ARBA00022679"/>
    </source>
</evidence>
<dbReference type="GO" id="GO:0005576">
    <property type="term" value="C:extracellular region"/>
    <property type="evidence" value="ECO:0007669"/>
    <property type="project" value="TreeGrafter"/>
</dbReference>
<dbReference type="Pfam" id="PF03734">
    <property type="entry name" value="YkuD"/>
    <property type="match status" value="1"/>
</dbReference>
<evidence type="ECO:0000259" key="8">
    <source>
        <dbReference type="PROSITE" id="PS52029"/>
    </source>
</evidence>
<evidence type="ECO:0000256" key="3">
    <source>
        <dbReference type="ARBA" id="ARBA00022960"/>
    </source>
</evidence>
<accession>A0A1S6IR88</accession>
<feature type="active site" description="Nucleophile" evidence="6">
    <location>
        <position position="434"/>
    </location>
</feature>
<dbReference type="SUPFAM" id="SSF141523">
    <property type="entry name" value="L,D-transpeptidase catalytic domain-like"/>
    <property type="match status" value="1"/>
</dbReference>
<dbReference type="GO" id="GO:0018104">
    <property type="term" value="P:peptidoglycan-protein cross-linking"/>
    <property type="evidence" value="ECO:0007669"/>
    <property type="project" value="TreeGrafter"/>
</dbReference>
<dbReference type="STRING" id="708126.BW727_101674"/>
<dbReference type="CDD" id="cd16913">
    <property type="entry name" value="YkuD_like"/>
    <property type="match status" value="1"/>
</dbReference>
<evidence type="ECO:0000313" key="9">
    <source>
        <dbReference type="EMBL" id="AQS54039.1"/>
    </source>
</evidence>
<name>A0A1S6IR88_9LACT</name>
<protein>
    <submittedName>
        <fullName evidence="9">L,D-transpeptidase 1</fullName>
        <ecNumber evidence="9">2.3.2.-</ecNumber>
    </submittedName>
</protein>
<dbReference type="AlphaFoldDB" id="A0A1S6IR88"/>
<sequence>MNKKSLIIASISALAVLIIAYVVGGLYYTSRFLPNTFVQETEISGETVAEASRQINERLEGRTVAVVENGQTLKEITPKELKISFDSPDYFKKVQEQQNHWAWPVAFFNEKQVDAKNISLKFDEAAVSTLLEEVKESDQERFAPVNAQVKNKEGTFYVEEEVPGTEINKEKFEEELTNVMISQADTLAVENTYLLATLTKDSEELKERIATLQNAADTTITYTLAGQEIQVPKEQIAQWLSVDETGQVVVDRDAARGYLDGLHDQYATFGKPRSFKSTNRGTVEVPAGEYGWSVAVEEESGNLVDYILAGENVTVTPAILGSGYHEDGTDIGNTYIEIDLASQNMYYYQNGERVFETPIVSGHSQTPTPVGVFMAWNKVEDTDLIGYNPRRGNDYAQPVDYWIPIDWDGVGIHDAAWQASFSPEQWKTNGSNGCINTPPGAMGQLYALIDIGTPVVIF</sequence>
<dbReference type="GO" id="GO:0071555">
    <property type="term" value="P:cell wall organization"/>
    <property type="evidence" value="ECO:0007669"/>
    <property type="project" value="UniProtKB-UniRule"/>
</dbReference>
<keyword evidence="9" id="KW-0012">Acyltransferase</keyword>
<evidence type="ECO:0000256" key="5">
    <source>
        <dbReference type="ARBA" id="ARBA00023316"/>
    </source>
</evidence>
<dbReference type="InterPro" id="IPR038063">
    <property type="entry name" value="Transpep_catalytic_dom"/>
</dbReference>
<keyword evidence="10" id="KW-1185">Reference proteome</keyword>
<feature type="domain" description="L,D-TPase catalytic" evidence="8">
    <location>
        <begin position="334"/>
        <end position="458"/>
    </location>
</feature>
<dbReference type="GO" id="GO:0071972">
    <property type="term" value="F:peptidoglycan L,D-transpeptidase activity"/>
    <property type="evidence" value="ECO:0007669"/>
    <property type="project" value="TreeGrafter"/>
</dbReference>
<dbReference type="KEGG" id="jda:BW727_101674"/>
<evidence type="ECO:0000256" key="4">
    <source>
        <dbReference type="ARBA" id="ARBA00022984"/>
    </source>
</evidence>
<dbReference type="PANTHER" id="PTHR30582">
    <property type="entry name" value="L,D-TRANSPEPTIDASE"/>
    <property type="match status" value="1"/>
</dbReference>
<keyword evidence="2 9" id="KW-0808">Transferase</keyword>
<dbReference type="GO" id="GO:0016746">
    <property type="term" value="F:acyltransferase activity"/>
    <property type="evidence" value="ECO:0007669"/>
    <property type="project" value="UniProtKB-KW"/>
</dbReference>
<keyword evidence="5 6" id="KW-0961">Cell wall biogenesis/degradation</keyword>
<feature type="transmembrane region" description="Helical" evidence="7">
    <location>
        <begin position="7"/>
        <end position="28"/>
    </location>
</feature>
<dbReference type="Pfam" id="PF12229">
    <property type="entry name" value="PG_binding_4"/>
    <property type="match status" value="2"/>
</dbReference>
<evidence type="ECO:0000313" key="10">
    <source>
        <dbReference type="Proteomes" id="UP000188993"/>
    </source>
</evidence>
<keyword evidence="4 6" id="KW-0573">Peptidoglycan synthesis</keyword>
<gene>
    <name evidence="9" type="primary">ldtA</name>
    <name evidence="9" type="ORF">BW727_101674</name>
</gene>
<dbReference type="EC" id="2.3.2.-" evidence="9"/>
<dbReference type="InterPro" id="IPR022029">
    <property type="entry name" value="YoaR-like_PG-bd"/>
</dbReference>
<evidence type="ECO:0000256" key="6">
    <source>
        <dbReference type="PROSITE-ProRule" id="PRU01373"/>
    </source>
</evidence>
<dbReference type="SUPFAM" id="SSF143985">
    <property type="entry name" value="L,D-transpeptidase pre-catalytic domain-like"/>
    <property type="match status" value="1"/>
</dbReference>
<comment type="pathway">
    <text evidence="1 6">Cell wall biogenesis; peptidoglycan biosynthesis.</text>
</comment>
<proteinExistence type="predicted"/>
<dbReference type="EMBL" id="CP019728">
    <property type="protein sequence ID" value="AQS54039.1"/>
    <property type="molecule type" value="Genomic_DNA"/>
</dbReference>
<dbReference type="InterPro" id="IPR005490">
    <property type="entry name" value="LD_TPept_cat_dom"/>
</dbReference>